<feature type="non-terminal residue" evidence="2">
    <location>
        <position position="143"/>
    </location>
</feature>
<evidence type="ECO:0000313" key="2">
    <source>
        <dbReference type="EMBL" id="KAF2501382.1"/>
    </source>
</evidence>
<dbReference type="AlphaFoldDB" id="A0A6A6RAF7"/>
<keyword evidence="3" id="KW-1185">Reference proteome</keyword>
<dbReference type="OrthoDB" id="1022638at2759"/>
<dbReference type="PROSITE" id="PS50097">
    <property type="entry name" value="BTB"/>
    <property type="match status" value="1"/>
</dbReference>
<dbReference type="PANTHER" id="PTHR47843">
    <property type="entry name" value="BTB DOMAIN-CONTAINING PROTEIN-RELATED"/>
    <property type="match status" value="1"/>
</dbReference>
<dbReference type="InterPro" id="IPR000210">
    <property type="entry name" value="BTB/POZ_dom"/>
</dbReference>
<name>A0A6A6RAF7_9PEZI</name>
<dbReference type="InterPro" id="IPR011333">
    <property type="entry name" value="SKP1/BTB/POZ_sf"/>
</dbReference>
<evidence type="ECO:0000313" key="3">
    <source>
        <dbReference type="Proteomes" id="UP000799750"/>
    </source>
</evidence>
<accession>A0A6A6RAF7</accession>
<dbReference type="EMBL" id="MU004182">
    <property type="protein sequence ID" value="KAF2501382.1"/>
    <property type="molecule type" value="Genomic_DNA"/>
</dbReference>
<organism evidence="2 3">
    <name type="scientific">Lophium mytilinum</name>
    <dbReference type="NCBI Taxonomy" id="390894"/>
    <lineage>
        <taxon>Eukaryota</taxon>
        <taxon>Fungi</taxon>
        <taxon>Dikarya</taxon>
        <taxon>Ascomycota</taxon>
        <taxon>Pezizomycotina</taxon>
        <taxon>Dothideomycetes</taxon>
        <taxon>Pleosporomycetidae</taxon>
        <taxon>Mytilinidiales</taxon>
        <taxon>Mytilinidiaceae</taxon>
        <taxon>Lophium</taxon>
    </lineage>
</organism>
<dbReference type="Pfam" id="PF00651">
    <property type="entry name" value="BTB"/>
    <property type="match status" value="1"/>
</dbReference>
<gene>
    <name evidence="2" type="ORF">BU16DRAFT_435848</name>
</gene>
<dbReference type="Proteomes" id="UP000799750">
    <property type="component" value="Unassembled WGS sequence"/>
</dbReference>
<reference evidence="2" key="1">
    <citation type="journal article" date="2020" name="Stud. Mycol.">
        <title>101 Dothideomycetes genomes: a test case for predicting lifestyles and emergence of pathogens.</title>
        <authorList>
            <person name="Haridas S."/>
            <person name="Albert R."/>
            <person name="Binder M."/>
            <person name="Bloem J."/>
            <person name="Labutti K."/>
            <person name="Salamov A."/>
            <person name="Andreopoulos B."/>
            <person name="Baker S."/>
            <person name="Barry K."/>
            <person name="Bills G."/>
            <person name="Bluhm B."/>
            <person name="Cannon C."/>
            <person name="Castanera R."/>
            <person name="Culley D."/>
            <person name="Daum C."/>
            <person name="Ezra D."/>
            <person name="Gonzalez J."/>
            <person name="Henrissat B."/>
            <person name="Kuo A."/>
            <person name="Liang C."/>
            <person name="Lipzen A."/>
            <person name="Lutzoni F."/>
            <person name="Magnuson J."/>
            <person name="Mondo S."/>
            <person name="Nolan M."/>
            <person name="Ohm R."/>
            <person name="Pangilinan J."/>
            <person name="Park H.-J."/>
            <person name="Ramirez L."/>
            <person name="Alfaro M."/>
            <person name="Sun H."/>
            <person name="Tritt A."/>
            <person name="Yoshinaga Y."/>
            <person name="Zwiers L.-H."/>
            <person name="Turgeon B."/>
            <person name="Goodwin S."/>
            <person name="Spatafora J."/>
            <person name="Crous P."/>
            <person name="Grigoriev I."/>
        </authorList>
    </citation>
    <scope>NUCLEOTIDE SEQUENCE</scope>
    <source>
        <strain evidence="2">CBS 269.34</strain>
    </source>
</reference>
<feature type="non-terminal residue" evidence="2">
    <location>
        <position position="1"/>
    </location>
</feature>
<dbReference type="CDD" id="cd18186">
    <property type="entry name" value="BTB_POZ_ZBTB_KLHL-like"/>
    <property type="match status" value="1"/>
</dbReference>
<feature type="domain" description="BTB" evidence="1">
    <location>
        <begin position="1"/>
        <end position="57"/>
    </location>
</feature>
<sequence length="143" mass="16659">VHEELICAHSPFFKNAMKPEWAEMRSDPRAVHMPDDDAEAFELYMQWLYVKHLPIRDDESPDKEYLLLAKAFVLGEEVLDDGFKQFLIDAIIARSKVRVGKGKKTYFPEAKVISVVYQGTPDGSPIRRLFVDFWTWIAHADWM</sequence>
<dbReference type="Gene3D" id="3.30.710.10">
    <property type="entry name" value="Potassium Channel Kv1.1, Chain A"/>
    <property type="match status" value="1"/>
</dbReference>
<dbReference type="PANTHER" id="PTHR47843:SF2">
    <property type="entry name" value="BTB DOMAIN-CONTAINING PROTEIN"/>
    <property type="match status" value="1"/>
</dbReference>
<evidence type="ECO:0000259" key="1">
    <source>
        <dbReference type="PROSITE" id="PS50097"/>
    </source>
</evidence>
<dbReference type="SUPFAM" id="SSF54695">
    <property type="entry name" value="POZ domain"/>
    <property type="match status" value="1"/>
</dbReference>
<proteinExistence type="predicted"/>
<protein>
    <recommendedName>
        <fullName evidence="1">BTB domain-containing protein</fullName>
    </recommendedName>
</protein>